<feature type="non-terminal residue" evidence="9">
    <location>
        <position position="105"/>
    </location>
</feature>
<evidence type="ECO:0000256" key="1">
    <source>
        <dbReference type="ARBA" id="ARBA00006432"/>
    </source>
</evidence>
<reference evidence="9 10" key="1">
    <citation type="submission" date="2019-09" db="EMBL/GenBank/DDBJ databases">
        <title>Bird 10,000 Genomes (B10K) Project - Family phase.</title>
        <authorList>
            <person name="Zhang G."/>
        </authorList>
    </citation>
    <scope>NUCLEOTIDE SEQUENCE [LARGE SCALE GENOMIC DNA]</scope>
    <source>
        <strain evidence="9">B10K-DU-009-59</strain>
        <tissue evidence="9">Muscle</tissue>
    </source>
</reference>
<dbReference type="EC" id="6.2.1.2" evidence="6"/>
<keyword evidence="4" id="KW-0276">Fatty acid metabolism</keyword>
<comment type="caution">
    <text evidence="9">The sequence shown here is derived from an EMBL/GenBank/DDBJ whole genome shotgun (WGS) entry which is preliminary data.</text>
</comment>
<keyword evidence="4" id="KW-0443">Lipid metabolism</keyword>
<dbReference type="InterPro" id="IPR051087">
    <property type="entry name" value="Mitochondrial_ACSM"/>
</dbReference>
<organism evidence="9 10">
    <name type="scientific">Sylvietta virens</name>
    <name type="common">Green crombec</name>
    <dbReference type="NCBI Taxonomy" id="208069"/>
    <lineage>
        <taxon>Eukaryota</taxon>
        <taxon>Metazoa</taxon>
        <taxon>Chordata</taxon>
        <taxon>Craniata</taxon>
        <taxon>Vertebrata</taxon>
        <taxon>Euteleostomi</taxon>
        <taxon>Archelosauria</taxon>
        <taxon>Archosauria</taxon>
        <taxon>Dinosauria</taxon>
        <taxon>Saurischia</taxon>
        <taxon>Theropoda</taxon>
        <taxon>Coelurosauria</taxon>
        <taxon>Aves</taxon>
        <taxon>Neognathae</taxon>
        <taxon>Neoaves</taxon>
        <taxon>Telluraves</taxon>
        <taxon>Australaves</taxon>
        <taxon>Passeriformes</taxon>
        <taxon>Sylvioidea</taxon>
        <taxon>Sylviidae</taxon>
        <taxon>Acrocephalinae</taxon>
        <taxon>Sylvietta</taxon>
    </lineage>
</organism>
<dbReference type="EMBL" id="VXAN01000159">
    <property type="protein sequence ID" value="NXK64161.1"/>
    <property type="molecule type" value="Genomic_DNA"/>
</dbReference>
<protein>
    <recommendedName>
        <fullName evidence="6">medium-chain acyl-CoA ligase</fullName>
        <ecNumber evidence="6">6.2.1.2</ecNumber>
    </recommendedName>
</protein>
<evidence type="ECO:0000256" key="2">
    <source>
        <dbReference type="ARBA" id="ARBA00022598"/>
    </source>
</evidence>
<dbReference type="GO" id="GO:0005759">
    <property type="term" value="C:mitochondrial matrix"/>
    <property type="evidence" value="ECO:0007669"/>
    <property type="project" value="TreeGrafter"/>
</dbReference>
<evidence type="ECO:0000313" key="10">
    <source>
        <dbReference type="Proteomes" id="UP000567822"/>
    </source>
</evidence>
<evidence type="ECO:0000256" key="7">
    <source>
        <dbReference type="ARBA" id="ARBA00048477"/>
    </source>
</evidence>
<proteinExistence type="inferred from homology"/>
<feature type="non-terminal residue" evidence="9">
    <location>
        <position position="1"/>
    </location>
</feature>
<dbReference type="InterPro" id="IPR042099">
    <property type="entry name" value="ANL_N_sf"/>
</dbReference>
<evidence type="ECO:0000259" key="8">
    <source>
        <dbReference type="Pfam" id="PF00501"/>
    </source>
</evidence>
<dbReference type="GO" id="GO:0006633">
    <property type="term" value="P:fatty acid biosynthetic process"/>
    <property type="evidence" value="ECO:0007669"/>
    <property type="project" value="TreeGrafter"/>
</dbReference>
<dbReference type="AlphaFoldDB" id="A0A7L0L5E9"/>
<keyword evidence="10" id="KW-1185">Reference proteome</keyword>
<accession>A0A7L0L5E9</accession>
<evidence type="ECO:0000256" key="3">
    <source>
        <dbReference type="ARBA" id="ARBA00022741"/>
    </source>
</evidence>
<name>A0A7L0L5E9_9SYLV</name>
<dbReference type="Proteomes" id="UP000567822">
    <property type="component" value="Unassembled WGS sequence"/>
</dbReference>
<evidence type="ECO:0000256" key="4">
    <source>
        <dbReference type="ARBA" id="ARBA00022832"/>
    </source>
</evidence>
<keyword evidence="2" id="KW-0436">Ligase</keyword>
<dbReference type="InterPro" id="IPR000873">
    <property type="entry name" value="AMP-dep_synth/lig_dom"/>
</dbReference>
<gene>
    <name evidence="9" type="primary">Acsm5</name>
    <name evidence="9" type="ORF">SYLVIR_R01996</name>
</gene>
<comment type="similarity">
    <text evidence="1">Belongs to the ATP-dependent AMP-binding enzyme family.</text>
</comment>
<keyword evidence="3" id="KW-0547">Nucleotide-binding</keyword>
<dbReference type="PANTHER" id="PTHR43605">
    <property type="entry name" value="ACYL-COENZYME A SYNTHETASE"/>
    <property type="match status" value="1"/>
</dbReference>
<evidence type="ECO:0000313" key="9">
    <source>
        <dbReference type="EMBL" id="NXK64161.1"/>
    </source>
</evidence>
<evidence type="ECO:0000256" key="6">
    <source>
        <dbReference type="ARBA" id="ARBA00039009"/>
    </source>
</evidence>
<dbReference type="GO" id="GO:0005524">
    <property type="term" value="F:ATP binding"/>
    <property type="evidence" value="ECO:0007669"/>
    <property type="project" value="UniProtKB-KW"/>
</dbReference>
<dbReference type="PANTHER" id="PTHR43605:SF6">
    <property type="entry name" value="ACYL-COENZYME A SYNTHETASE ACSM5, MITOCHONDRIAL"/>
    <property type="match status" value="1"/>
</dbReference>
<feature type="domain" description="AMP-dependent synthetase/ligase" evidence="8">
    <location>
        <begin position="5"/>
        <end position="105"/>
    </location>
</feature>
<sequence>LSRYKFPTVKHCITGGEGLNPEVFAKWKTQTGLEIHEAYGQSETVAICANLKGMKIKPGSLGKPVLPYDVQIVDDRGTVVPLGQEGIIAIRVKPTRPFCLFSGYL</sequence>
<dbReference type="Pfam" id="PF00501">
    <property type="entry name" value="AMP-binding"/>
    <property type="match status" value="1"/>
</dbReference>
<comment type="catalytic activity">
    <reaction evidence="7">
        <text>a medium-chain fatty acid + ATP + CoA = a medium-chain fatty acyl-CoA + AMP + diphosphate</text>
        <dbReference type="Rhea" id="RHEA:48340"/>
        <dbReference type="ChEBI" id="CHEBI:30616"/>
        <dbReference type="ChEBI" id="CHEBI:33019"/>
        <dbReference type="ChEBI" id="CHEBI:57287"/>
        <dbReference type="ChEBI" id="CHEBI:59558"/>
        <dbReference type="ChEBI" id="CHEBI:90546"/>
        <dbReference type="ChEBI" id="CHEBI:456215"/>
        <dbReference type="EC" id="6.2.1.2"/>
    </reaction>
    <physiologicalReaction direction="left-to-right" evidence="7">
        <dbReference type="Rhea" id="RHEA:48341"/>
    </physiologicalReaction>
</comment>
<dbReference type="GO" id="GO:0004321">
    <property type="term" value="F:fatty-acyl-CoA synthase activity"/>
    <property type="evidence" value="ECO:0007669"/>
    <property type="project" value="TreeGrafter"/>
</dbReference>
<dbReference type="Gene3D" id="3.40.50.12780">
    <property type="entry name" value="N-terminal domain of ligase-like"/>
    <property type="match status" value="1"/>
</dbReference>
<dbReference type="GO" id="GO:0006637">
    <property type="term" value="P:acyl-CoA metabolic process"/>
    <property type="evidence" value="ECO:0007669"/>
    <property type="project" value="TreeGrafter"/>
</dbReference>
<keyword evidence="5" id="KW-0067">ATP-binding</keyword>
<dbReference type="GO" id="GO:0031956">
    <property type="term" value="F:medium-chain fatty acid-CoA ligase activity"/>
    <property type="evidence" value="ECO:0007669"/>
    <property type="project" value="UniProtKB-EC"/>
</dbReference>
<evidence type="ECO:0000256" key="5">
    <source>
        <dbReference type="ARBA" id="ARBA00022840"/>
    </source>
</evidence>
<dbReference type="SUPFAM" id="SSF56801">
    <property type="entry name" value="Acetyl-CoA synthetase-like"/>
    <property type="match status" value="1"/>
</dbReference>